<dbReference type="EnsemblPlants" id="Solyc07g042500.3.1">
    <property type="protein sequence ID" value="Solyc07g042500.3.1"/>
    <property type="gene ID" value="Solyc07g042500.3"/>
</dbReference>
<dbReference type="GO" id="GO:0080120">
    <property type="term" value="P:CAAX-box protein maturation"/>
    <property type="evidence" value="ECO:0007669"/>
    <property type="project" value="UniProtKB-ARBA"/>
</dbReference>
<feature type="transmembrane region" description="Helical" evidence="3">
    <location>
        <begin position="1579"/>
        <end position="1599"/>
    </location>
</feature>
<dbReference type="STRING" id="4081.A0A3Q7H9E3"/>
<keyword evidence="3" id="KW-1133">Transmembrane helix</keyword>
<dbReference type="InterPro" id="IPR056652">
    <property type="entry name" value="DUF7750"/>
</dbReference>
<feature type="region of interest" description="Disordered" evidence="2">
    <location>
        <begin position="978"/>
        <end position="1011"/>
    </location>
</feature>
<dbReference type="InterPro" id="IPR029058">
    <property type="entry name" value="AB_hydrolase_fold"/>
</dbReference>
<feature type="transmembrane region" description="Helical" evidence="3">
    <location>
        <begin position="1792"/>
        <end position="1811"/>
    </location>
</feature>
<keyword evidence="7" id="KW-1185">Reference proteome</keyword>
<evidence type="ECO:0000259" key="4">
    <source>
        <dbReference type="Pfam" id="PF02517"/>
    </source>
</evidence>
<proteinExistence type="inferred from homology"/>
<dbReference type="Gene3D" id="3.40.50.1820">
    <property type="entry name" value="alpha/beta hydrolase"/>
    <property type="match status" value="1"/>
</dbReference>
<feature type="compositionally biased region" description="Basic and acidic residues" evidence="2">
    <location>
        <begin position="747"/>
        <end position="766"/>
    </location>
</feature>
<feature type="transmembrane region" description="Helical" evidence="3">
    <location>
        <begin position="1669"/>
        <end position="1689"/>
    </location>
</feature>
<organism evidence="6">
    <name type="scientific">Solanum lycopersicum</name>
    <name type="common">Tomato</name>
    <name type="synonym">Lycopersicon esculentum</name>
    <dbReference type="NCBI Taxonomy" id="4081"/>
    <lineage>
        <taxon>Eukaryota</taxon>
        <taxon>Viridiplantae</taxon>
        <taxon>Streptophyta</taxon>
        <taxon>Embryophyta</taxon>
        <taxon>Tracheophyta</taxon>
        <taxon>Spermatophyta</taxon>
        <taxon>Magnoliopsida</taxon>
        <taxon>eudicotyledons</taxon>
        <taxon>Gunneridae</taxon>
        <taxon>Pentapetalae</taxon>
        <taxon>asterids</taxon>
        <taxon>lamiids</taxon>
        <taxon>Solanales</taxon>
        <taxon>Solanaceae</taxon>
        <taxon>Solanoideae</taxon>
        <taxon>Solaneae</taxon>
        <taxon>Solanum</taxon>
        <taxon>Solanum subgen. Lycopersicon</taxon>
    </lineage>
</organism>
<gene>
    <name evidence="6" type="primary">LOC101258082</name>
</gene>
<feature type="transmembrane region" description="Helical" evidence="3">
    <location>
        <begin position="1624"/>
        <end position="1649"/>
    </location>
</feature>
<dbReference type="Gramene" id="Solyc07g042500.3.1">
    <property type="protein sequence ID" value="Solyc07g042500.3.1"/>
    <property type="gene ID" value="Solyc07g042500.3"/>
</dbReference>
<keyword evidence="3" id="KW-0812">Transmembrane</keyword>
<evidence type="ECO:0000256" key="1">
    <source>
        <dbReference type="ARBA" id="ARBA00010884"/>
    </source>
</evidence>
<dbReference type="InParanoid" id="A0A3Q7H9E3"/>
<name>A0A3Q7H9E3_SOLLC</name>
<evidence type="ECO:0000313" key="6">
    <source>
        <dbReference type="EnsemblPlants" id="Solyc07g042500.3.1"/>
    </source>
</evidence>
<reference evidence="6" key="2">
    <citation type="submission" date="2019-01" db="UniProtKB">
        <authorList>
            <consortium name="EnsemblPlants"/>
        </authorList>
    </citation>
    <scope>IDENTIFICATION</scope>
    <source>
        <strain evidence="6">cv. Heinz 1706</strain>
    </source>
</reference>
<keyword evidence="3" id="KW-0472">Membrane</keyword>
<comment type="similarity">
    <text evidence="1">Belongs to the AB hydrolase superfamily. AB hydrolase 4 family.</text>
</comment>
<dbReference type="GO" id="GO:0004175">
    <property type="term" value="F:endopeptidase activity"/>
    <property type="evidence" value="ECO:0007669"/>
    <property type="project" value="UniProtKB-ARBA"/>
</dbReference>
<feature type="transmembrane region" description="Helical" evidence="3">
    <location>
        <begin position="1709"/>
        <end position="1738"/>
    </location>
</feature>
<dbReference type="SUPFAM" id="SSF53474">
    <property type="entry name" value="alpha/beta-Hydrolases"/>
    <property type="match status" value="1"/>
</dbReference>
<evidence type="ECO:0000256" key="3">
    <source>
        <dbReference type="SAM" id="Phobius"/>
    </source>
</evidence>
<dbReference type="InterPro" id="IPR050960">
    <property type="entry name" value="AB_hydrolase_4_sf"/>
</dbReference>
<dbReference type="PANTHER" id="PTHR10794">
    <property type="entry name" value="ABHYDROLASE DOMAIN-CONTAINING PROTEIN"/>
    <property type="match status" value="1"/>
</dbReference>
<feature type="compositionally biased region" description="Polar residues" evidence="2">
    <location>
        <begin position="718"/>
        <end position="746"/>
    </location>
</feature>
<feature type="compositionally biased region" description="Polar residues" evidence="2">
    <location>
        <begin position="881"/>
        <end position="892"/>
    </location>
</feature>
<dbReference type="Pfam" id="PF24930">
    <property type="entry name" value="DUF7750"/>
    <property type="match status" value="1"/>
</dbReference>
<feature type="compositionally biased region" description="Polar residues" evidence="2">
    <location>
        <begin position="924"/>
        <end position="936"/>
    </location>
</feature>
<feature type="region of interest" description="Disordered" evidence="2">
    <location>
        <begin position="617"/>
        <end position="637"/>
    </location>
</feature>
<sequence length="1825" mass="201549">MLFRHVRTPLARSLEKWDPQAPFSTVTELPHLGPRALFFSLPVLLFSTVWISLSSLAASGSMSFSCSSSYFQFPSTFQRRTLHCRWKHRRLKWNQRRRRRHTVVAIMNLNHMPLHNLFQNIVSRFPSVNSLDLIAPALGFVSGFALYLSQSQTSVKLLETSLPELGEWILFTSPTPFNRFVVLRCPSISFQDSELMEDANERLVKEDRHFLRLDSGRIQVRDYECCDEKLVYQRVCLSTEDGGVVSLDWPANLNLEEQYGLDSTLVIVPGTTEGSMDKNIREFVVESLRRGCFPVVMNPRGCAGSPLTTARLFTAADSDDISTVVQFINKKRPWSTVMSVAWGHGANMLTKYLAEVGEKTPLTAATCINNPFDLEEATRTTPYHIDLDQKLTRGLVDILRSNMELFQGRGKGFDVENALLATSVRDFEKAISMVSYGFNAIEDFYAKSSTRDVVGKVKIPLLFIQSDEGSAPLFSVPRSSIAENPYTSLLLCSYFPHNETTNSRSTLSWFQHLTIEWLTAVEVGLLKGRHPLLEDVDVSINLSKDVTLVGRPSDRSFRSNKLLNLPNSDALDSCSLDPSLKILEGGDIEETIYSRCGRDFKDLGSTVQLQEPYITLENGSADDAEPREDEAGSPVDGERGQVLQTAEVVMNMLDVTMPDTLTEEQKKKVLTAVGQGETIMKALQDAVPDDVRGKLTTAVSGILHNQGSNLKFDGLQSVGHTPNVTSSSMSNTDGGSETSGLSNAKTRASDFSDEFDKNDSSIDKSSQELVSEPEAVDNVQKSVDTGQSQAMSSHGSEVPALDNNGSADLSVERTSLTSDCIEIESKAGAKVESSSGSEVDGDTDKVIAEQSKVQHDGGKYQTDLKEVISTQQKEEKITDMCSDQNKSTSSPQIDEKTLLAASPSETNAMENEGSDNVKREERSTQTNSNQITPNAISQSFDVSQALDALTGIDDSTQLAVNSVFHVLEDMINQLDGVRNTEGEIQNGDGKDGLEKSGTKDGDNEDGLTNRDKVLDQNTSRMVENHDLDDVEKRESEVISDSQAKYETDLFGKVESNTVDFQESDRENHTEGDLKRKNVVNGEVPPEDSLKSLNYIQKTVPVYMNTNFSGDPLYKEYLQSYLSSKAVITKPLDLDTTTALFLDYFPEEGQWQLLEQTGSNSGISDRVAADEKSHVEMQHDSPMKNNNMDNVIEPSYVIFDPENQNPDEECVTSNNSDENVEVDNDTTHGSALFLRNIIVDALKVEVGRKVNAEDLEEMQPKLSNELEHVANSICETVGHEEELISFIKSKDRTSGKVGTLHAEHVVRAISSAVQGTSYLRRTLPVGVIVGCSLASLRKFFDVYAEEVNGQSKELILDEISELEKVDPIPTASKRINEMHPNEQVYRLQSPTCQVEGAADSENSEGNAVMVGAVTAALGASVLLVPQQDAETFEGYSKTFEDEKNQSKEVGKADEETVDKTNNNIVTSLAEKAMSVAAPVVPMKEDGAVDHERLVSILAELGQKGGILKVVAKVALLWGGIRGAISLTDRLISFLRIAERPLFQRILAFVCMVLVLWSPVFVPFLPTLVQSWTTKKPSRTAEIICIIGLYMSIFLLVTLWGKRIRGYEKPLDQYGLDMTSMHKVQIFLKGLFGGTILVLLIYSVNSLIGCVDFRFPMAPPTSSAALTWLKVYGRIFVLFVQGVATATSVATVEELLFRSWLPDEIAADLGYYRGIIISGLAFALFQRSLWAVPSLWLLSLALAGVRQRSQSLFLAIGLRSGILACSHILQTGFFLTYLPKFPPWFTGSSPAQPFSGVVGLAFALSLAILLYPVEPLHRKKIARKIKE</sequence>
<evidence type="ECO:0000259" key="5">
    <source>
        <dbReference type="Pfam" id="PF24930"/>
    </source>
</evidence>
<feature type="domain" description="DUF7750" evidence="5">
    <location>
        <begin position="640"/>
        <end position="704"/>
    </location>
</feature>
<dbReference type="PANTHER" id="PTHR10794:SF92">
    <property type="entry name" value="EMBRYOGENESIS-ASSOCIATED PROTEIN EMB8"/>
    <property type="match status" value="1"/>
</dbReference>
<dbReference type="FunCoup" id="A0A3Q7H9E3">
    <property type="interactions" value="1569"/>
</dbReference>
<dbReference type="InterPro" id="IPR003675">
    <property type="entry name" value="Rce1/LyrA-like_dom"/>
</dbReference>
<feature type="transmembrane region" description="Helical" evidence="3">
    <location>
        <begin position="1544"/>
        <end position="1567"/>
    </location>
</feature>
<evidence type="ECO:0000256" key="2">
    <source>
        <dbReference type="SAM" id="MobiDB-lite"/>
    </source>
</evidence>
<feature type="domain" description="CAAX prenyl protease 2/Lysostaphin resistance protein A-like" evidence="4">
    <location>
        <begin position="1677"/>
        <end position="1757"/>
    </location>
</feature>
<dbReference type="Pfam" id="PF02517">
    <property type="entry name" value="Rce1-like"/>
    <property type="match status" value="1"/>
</dbReference>
<feature type="transmembrane region" description="Helical" evidence="3">
    <location>
        <begin position="1750"/>
        <end position="1772"/>
    </location>
</feature>
<evidence type="ECO:0008006" key="8">
    <source>
        <dbReference type="Google" id="ProtNLM"/>
    </source>
</evidence>
<feature type="compositionally biased region" description="Basic and acidic residues" evidence="2">
    <location>
        <begin position="988"/>
        <end position="1011"/>
    </location>
</feature>
<evidence type="ECO:0000313" key="7">
    <source>
        <dbReference type="Proteomes" id="UP000004994"/>
    </source>
</evidence>
<dbReference type="Proteomes" id="UP000004994">
    <property type="component" value="Chromosome 7"/>
</dbReference>
<protein>
    <recommendedName>
        <fullName evidence="8">Embryogenesis-associated protein EMB8</fullName>
    </recommendedName>
</protein>
<dbReference type="OMA" id="GYFPVVM"/>
<reference evidence="6" key="1">
    <citation type="journal article" date="2012" name="Nature">
        <title>The tomato genome sequence provides insights into fleshy fruit evolution.</title>
        <authorList>
            <consortium name="Tomato Genome Consortium"/>
        </authorList>
    </citation>
    <scope>NUCLEOTIDE SEQUENCE [LARGE SCALE GENOMIC DNA]</scope>
    <source>
        <strain evidence="6">cv. Heinz 1706</strain>
    </source>
</reference>
<feature type="compositionally biased region" description="Polar residues" evidence="2">
    <location>
        <begin position="779"/>
        <end position="795"/>
    </location>
</feature>
<accession>A0A3Q7H9E3</accession>
<feature type="region of interest" description="Disordered" evidence="2">
    <location>
        <begin position="709"/>
        <end position="807"/>
    </location>
</feature>
<feature type="region of interest" description="Disordered" evidence="2">
    <location>
        <begin position="875"/>
        <end position="936"/>
    </location>
</feature>
<dbReference type="PaxDb" id="4081-Solyc07g042500.2.1"/>